<comment type="caution">
    <text evidence="1">The sequence shown here is derived from an EMBL/GenBank/DDBJ whole genome shotgun (WGS) entry which is preliminary data.</text>
</comment>
<organism evidence="1 2">
    <name type="scientific">Cryptococcus amylolentus CBS 6039</name>
    <dbReference type="NCBI Taxonomy" id="1295533"/>
    <lineage>
        <taxon>Eukaryota</taxon>
        <taxon>Fungi</taxon>
        <taxon>Dikarya</taxon>
        <taxon>Basidiomycota</taxon>
        <taxon>Agaricomycotina</taxon>
        <taxon>Tremellomycetes</taxon>
        <taxon>Tremellales</taxon>
        <taxon>Cryptococcaceae</taxon>
        <taxon>Cryptococcus</taxon>
    </lineage>
</organism>
<name>A0A1E3HCP7_9TREE</name>
<dbReference type="AlphaFoldDB" id="A0A1E3HCP7"/>
<proteinExistence type="predicted"/>
<dbReference type="Proteomes" id="UP000094065">
    <property type="component" value="Unassembled WGS sequence"/>
</dbReference>
<dbReference type="RefSeq" id="XP_018989123.1">
    <property type="nucleotide sequence ID" value="XM_019142552.1"/>
</dbReference>
<dbReference type="GeneID" id="30159079"/>
<evidence type="ECO:0000313" key="2">
    <source>
        <dbReference type="Proteomes" id="UP000094065"/>
    </source>
</evidence>
<evidence type="ECO:0008006" key="3">
    <source>
        <dbReference type="Google" id="ProtNLM"/>
    </source>
</evidence>
<dbReference type="OrthoDB" id="10331742at2759"/>
<accession>A0A1E3HCP7</accession>
<reference evidence="1 2" key="1">
    <citation type="submission" date="2016-06" db="EMBL/GenBank/DDBJ databases">
        <title>Evolution of pathogenesis and genome organization in the Tremellales.</title>
        <authorList>
            <person name="Cuomo C."/>
            <person name="Litvintseva A."/>
            <person name="Heitman J."/>
            <person name="Chen Y."/>
            <person name="Sun S."/>
            <person name="Springer D."/>
            <person name="Dromer F."/>
            <person name="Young S."/>
            <person name="Zeng Q."/>
            <person name="Chapman S."/>
            <person name="Gujja S."/>
            <person name="Saif S."/>
            <person name="Birren B."/>
        </authorList>
    </citation>
    <scope>NUCLEOTIDE SEQUENCE [LARGE SCALE GENOMIC DNA]</scope>
    <source>
        <strain evidence="1 2">CBS 6039</strain>
    </source>
</reference>
<protein>
    <recommendedName>
        <fullName evidence="3">BTB domain-containing protein</fullName>
    </recommendedName>
</protein>
<evidence type="ECO:0000313" key="1">
    <source>
        <dbReference type="EMBL" id="ODN73211.1"/>
    </source>
</evidence>
<sequence>MESEKTPEKVHAAWKEGSCHPTEKEVCLVSSDDVRFYVPDFLLRAHSRVLRDMFTVPQAPSADSGSDGPAPPKIELTDKLCESSVALSFFLSLTKEDEEPDAISKFKEFEGKMVETLHGAILLAQKWDSTTILRDLSLVLLYYSRYNYDEPGIKALDVIILASK</sequence>
<dbReference type="EMBL" id="AWGJ01000013">
    <property type="protein sequence ID" value="ODN73211.1"/>
    <property type="molecule type" value="Genomic_DNA"/>
</dbReference>
<keyword evidence="2" id="KW-1185">Reference proteome</keyword>
<gene>
    <name evidence="1" type="ORF">L202_07770</name>
</gene>